<proteinExistence type="predicted"/>
<reference evidence="2" key="1">
    <citation type="submission" date="2016-03" db="EMBL/GenBank/DDBJ databases">
        <authorList>
            <person name="Guldener U."/>
        </authorList>
    </citation>
    <scope>NUCLEOTIDE SEQUENCE [LARGE SCALE GENOMIC DNA]</scope>
</reference>
<organism evidence="1 2">
    <name type="scientific">Rhynchosporium secalis</name>
    <name type="common">Barley scald fungus</name>
    <dbReference type="NCBI Taxonomy" id="38038"/>
    <lineage>
        <taxon>Eukaryota</taxon>
        <taxon>Fungi</taxon>
        <taxon>Dikarya</taxon>
        <taxon>Ascomycota</taxon>
        <taxon>Pezizomycotina</taxon>
        <taxon>Leotiomycetes</taxon>
        <taxon>Helotiales</taxon>
        <taxon>Ploettnerulaceae</taxon>
        <taxon>Rhynchosporium</taxon>
    </lineage>
</organism>
<protein>
    <submittedName>
        <fullName evidence="1">Uncharacterized protein</fullName>
    </submittedName>
</protein>
<evidence type="ECO:0000313" key="1">
    <source>
        <dbReference type="EMBL" id="CZT53377.1"/>
    </source>
</evidence>
<evidence type="ECO:0000313" key="2">
    <source>
        <dbReference type="Proteomes" id="UP000177625"/>
    </source>
</evidence>
<keyword evidence="2" id="KW-1185">Reference proteome</keyword>
<accession>A0A1E1MWE4</accession>
<name>A0A1E1MWE4_RHYSE</name>
<sequence>MKSKARAKVNEEIPYLETYLRCASEYALFPELKCTLAPSSIASKCIDYIKKALKVVIGESSGEALQIA</sequence>
<dbReference type="EMBL" id="FJVC01000738">
    <property type="protein sequence ID" value="CZT53377.1"/>
    <property type="molecule type" value="Genomic_DNA"/>
</dbReference>
<gene>
    <name evidence="1" type="ORF">RSE6_14886</name>
</gene>
<dbReference type="AlphaFoldDB" id="A0A1E1MWE4"/>
<dbReference type="Proteomes" id="UP000177625">
    <property type="component" value="Unassembled WGS sequence"/>
</dbReference>